<comment type="catalytic activity">
    <reaction evidence="1">
        <text>ATP + protein L-histidine = ADP + protein N-phospho-L-histidine.</text>
        <dbReference type="EC" id="2.7.13.3"/>
    </reaction>
</comment>
<evidence type="ECO:0000256" key="6">
    <source>
        <dbReference type="SAM" id="MobiDB-lite"/>
    </source>
</evidence>
<evidence type="ECO:0000256" key="4">
    <source>
        <dbReference type="ARBA" id="ARBA00022679"/>
    </source>
</evidence>
<keyword evidence="3" id="KW-0597">Phosphoprotein</keyword>
<dbReference type="InterPro" id="IPR050428">
    <property type="entry name" value="TCS_sensor_his_kinase"/>
</dbReference>
<proteinExistence type="predicted"/>
<feature type="compositionally biased region" description="Polar residues" evidence="6">
    <location>
        <begin position="822"/>
        <end position="832"/>
    </location>
</feature>
<gene>
    <name evidence="9" type="ORF">Aau02nite_53090</name>
</gene>
<dbReference type="GO" id="GO:0005886">
    <property type="term" value="C:plasma membrane"/>
    <property type="evidence" value="ECO:0007669"/>
    <property type="project" value="TreeGrafter"/>
</dbReference>
<evidence type="ECO:0000256" key="7">
    <source>
        <dbReference type="SAM" id="Phobius"/>
    </source>
</evidence>
<dbReference type="PANTHER" id="PTHR45436:SF5">
    <property type="entry name" value="SENSOR HISTIDINE KINASE TRCS"/>
    <property type="match status" value="1"/>
</dbReference>
<keyword evidence="7" id="KW-1133">Transmembrane helix</keyword>
<evidence type="ECO:0000256" key="2">
    <source>
        <dbReference type="ARBA" id="ARBA00012438"/>
    </source>
</evidence>
<feature type="domain" description="Histidine kinase/HSP90-like ATPase" evidence="8">
    <location>
        <begin position="536"/>
        <end position="646"/>
    </location>
</feature>
<evidence type="ECO:0000259" key="8">
    <source>
        <dbReference type="SMART" id="SM00387"/>
    </source>
</evidence>
<dbReference type="EC" id="2.7.13.3" evidence="2"/>
<keyword evidence="4" id="KW-0808">Transferase</keyword>
<dbReference type="Proteomes" id="UP000681340">
    <property type="component" value="Unassembled WGS sequence"/>
</dbReference>
<dbReference type="InterPro" id="IPR003594">
    <property type="entry name" value="HATPase_dom"/>
</dbReference>
<dbReference type="RefSeq" id="WP_212991227.1">
    <property type="nucleotide sequence ID" value="NZ_BAABEA010000002.1"/>
</dbReference>
<evidence type="ECO:0000256" key="1">
    <source>
        <dbReference type="ARBA" id="ARBA00000085"/>
    </source>
</evidence>
<dbReference type="InterPro" id="IPR013587">
    <property type="entry name" value="Nitrate/nitrite_sensing"/>
</dbReference>
<protein>
    <recommendedName>
        <fullName evidence="2">histidine kinase</fullName>
        <ecNumber evidence="2">2.7.13.3</ecNumber>
    </recommendedName>
</protein>
<keyword evidence="5" id="KW-0418">Kinase</keyword>
<dbReference type="SMART" id="SM00387">
    <property type="entry name" value="HATPase_c"/>
    <property type="match status" value="1"/>
</dbReference>
<feature type="region of interest" description="Disordered" evidence="6">
    <location>
        <begin position="653"/>
        <end position="682"/>
    </location>
</feature>
<dbReference type="Pfam" id="PF02518">
    <property type="entry name" value="HATPase_c"/>
    <property type="match status" value="1"/>
</dbReference>
<dbReference type="GO" id="GO:0000160">
    <property type="term" value="P:phosphorelay signal transduction system"/>
    <property type="evidence" value="ECO:0007669"/>
    <property type="project" value="TreeGrafter"/>
</dbReference>
<dbReference type="AlphaFoldDB" id="A0A919SJG1"/>
<dbReference type="Pfam" id="PF08376">
    <property type="entry name" value="NIT"/>
    <property type="match status" value="1"/>
</dbReference>
<evidence type="ECO:0000256" key="5">
    <source>
        <dbReference type="ARBA" id="ARBA00022777"/>
    </source>
</evidence>
<keyword evidence="7" id="KW-0472">Membrane</keyword>
<dbReference type="EMBL" id="BOQL01000042">
    <property type="protein sequence ID" value="GIM72839.1"/>
    <property type="molecule type" value="Genomic_DNA"/>
</dbReference>
<keyword evidence="7" id="KW-0812">Transmembrane</keyword>
<comment type="caution">
    <text evidence="9">The sequence shown here is derived from an EMBL/GenBank/DDBJ whole genome shotgun (WGS) entry which is preliminary data.</text>
</comment>
<dbReference type="GO" id="GO:0004673">
    <property type="term" value="F:protein histidine kinase activity"/>
    <property type="evidence" value="ECO:0007669"/>
    <property type="project" value="UniProtKB-EC"/>
</dbReference>
<organism evidence="9 10">
    <name type="scientific">Actinoplanes auranticolor</name>
    <dbReference type="NCBI Taxonomy" id="47988"/>
    <lineage>
        <taxon>Bacteria</taxon>
        <taxon>Bacillati</taxon>
        <taxon>Actinomycetota</taxon>
        <taxon>Actinomycetes</taxon>
        <taxon>Micromonosporales</taxon>
        <taxon>Micromonosporaceae</taxon>
        <taxon>Actinoplanes</taxon>
    </lineage>
</organism>
<dbReference type="Gene3D" id="6.10.340.10">
    <property type="match status" value="1"/>
</dbReference>
<accession>A0A919SJG1</accession>
<sequence length="832" mass="88253">MKIPRPRQAHHDADVVAPASEAVTGVPAAQPARSGGTIRRRVVRTLTLPVVAVLVLLGVITVTEVDNYRTAAASARAVTLVLAVQDLVQELQTERGLTAGLLGGNVGFRAELAPARKRVDDQRAEVEDLISSGGVAQDRVATAVRGLDGLAGVRAGTDAGAADRAPTFTFYTGRIAELSNVDYGLDSSADPALRRGVSALEALGDAKESTAQERAFLNGVFSASGFNRGEFLQFVTMRSAKDAALASFTRYADDTQRRAKDYVLSTGAAQTAAYFEQVALNAGDGRNLQVNPQSWWSSQTTVLDDMLQLQQHVGSVIRARAATLQDEATQRMGLLLGAVIICFIGSVYLATVASRSIAAPLATLADEANRLAGERLPEAVRKATSGDDDVPPLTVAVPAGASDEVRLVADALDRVQATAYSLATEQAMLRRSTTESLANLGRRNQNLLRRQLGFITSLEREESDPTGLANLFELDHLATRMRRNAESLLVLVGAASPRQWSEPLPIADVIRAAVSEVEEYRRVALRRVDDALVAGAVVSGVAHMLAELVENGLAFSPPDADVEIQGRRIGDSYLIAITDQGIGMSRADLELANQRLRGEGDFITAPTRFLGHYVVGRLATDMDIDVQLAPSPVTGVTARIVLPPSIVAGVQAVSAPAPQPRLASEERRPLETPRALEASDPAATQVLTLPPAAPPPPPATDGRIRPGKIEYVTVPGSPAVRRQPPSPAEQQQPAAAGSPTARYEEAMTASTLGMDMYSFGPPPDQADRTPNGLKKRAPKARKSAPAQPAGAVPTRTAERPAPVSDSPDEVRARLTAFRSGMQRGSNDATDRP</sequence>
<feature type="region of interest" description="Disordered" evidence="6">
    <location>
        <begin position="687"/>
        <end position="706"/>
    </location>
</feature>
<dbReference type="InterPro" id="IPR036890">
    <property type="entry name" value="HATPase_C_sf"/>
</dbReference>
<keyword evidence="10" id="KW-1185">Reference proteome</keyword>
<dbReference type="SUPFAM" id="SSF55874">
    <property type="entry name" value="ATPase domain of HSP90 chaperone/DNA topoisomerase II/histidine kinase"/>
    <property type="match status" value="1"/>
</dbReference>
<name>A0A919SJG1_9ACTN</name>
<dbReference type="PANTHER" id="PTHR45436">
    <property type="entry name" value="SENSOR HISTIDINE KINASE YKOH"/>
    <property type="match status" value="1"/>
</dbReference>
<feature type="transmembrane region" description="Helical" evidence="7">
    <location>
        <begin position="42"/>
        <end position="62"/>
    </location>
</feature>
<feature type="region of interest" description="Disordered" evidence="6">
    <location>
        <begin position="716"/>
        <end position="832"/>
    </location>
</feature>
<dbReference type="Gene3D" id="3.30.565.10">
    <property type="entry name" value="Histidine kinase-like ATPase, C-terminal domain"/>
    <property type="match status" value="1"/>
</dbReference>
<evidence type="ECO:0000313" key="10">
    <source>
        <dbReference type="Proteomes" id="UP000681340"/>
    </source>
</evidence>
<evidence type="ECO:0000313" key="9">
    <source>
        <dbReference type="EMBL" id="GIM72839.1"/>
    </source>
</evidence>
<feature type="compositionally biased region" description="Basic residues" evidence="6">
    <location>
        <begin position="773"/>
        <end position="782"/>
    </location>
</feature>
<evidence type="ECO:0000256" key="3">
    <source>
        <dbReference type="ARBA" id="ARBA00022553"/>
    </source>
</evidence>
<reference evidence="9" key="1">
    <citation type="submission" date="2021-03" db="EMBL/GenBank/DDBJ databases">
        <title>Whole genome shotgun sequence of Actinoplanes auranticolor NBRC 12245.</title>
        <authorList>
            <person name="Komaki H."/>
            <person name="Tamura T."/>
        </authorList>
    </citation>
    <scope>NUCLEOTIDE SEQUENCE</scope>
    <source>
        <strain evidence="9">NBRC 12245</strain>
    </source>
</reference>